<feature type="transmembrane region" description="Helical" evidence="2">
    <location>
        <begin position="160"/>
        <end position="181"/>
    </location>
</feature>
<keyword evidence="5" id="KW-1185">Reference proteome</keyword>
<evidence type="ECO:0000256" key="2">
    <source>
        <dbReference type="SAM" id="Phobius"/>
    </source>
</evidence>
<dbReference type="AlphaFoldDB" id="A0A165TZC9"/>
<dbReference type="InterPro" id="IPR045339">
    <property type="entry name" value="DUF6534"/>
</dbReference>
<feature type="transmembrane region" description="Helical" evidence="2">
    <location>
        <begin position="120"/>
        <end position="148"/>
    </location>
</feature>
<dbReference type="OrthoDB" id="2535105at2759"/>
<feature type="compositionally biased region" description="Polar residues" evidence="1">
    <location>
        <begin position="355"/>
        <end position="366"/>
    </location>
</feature>
<feature type="transmembrane region" description="Helical" evidence="2">
    <location>
        <begin position="227"/>
        <end position="249"/>
    </location>
</feature>
<feature type="transmembrane region" description="Helical" evidence="2">
    <location>
        <begin position="48"/>
        <end position="71"/>
    </location>
</feature>
<accession>A0A165TZC9</accession>
<dbReference type="InParanoid" id="A0A165TZC9"/>
<keyword evidence="2" id="KW-0472">Membrane</keyword>
<dbReference type="PANTHER" id="PTHR40465:SF1">
    <property type="entry name" value="DUF6534 DOMAIN-CONTAINING PROTEIN"/>
    <property type="match status" value="1"/>
</dbReference>
<feature type="transmembrane region" description="Helical" evidence="2">
    <location>
        <begin position="91"/>
        <end position="108"/>
    </location>
</feature>
<sequence>MAALKNLGTTFGAIFIALVASAVFYGVTVTQTFLYYRKYPNDSWIIKITVLVLWLLDTSHLILCTVAVYWYLVTNFGQYETLDNCTWSMNIQADFNGLIAIIVQFYFARRVYLLSENWIITGIIMILSIAHFSLGIVFTVGAFSVLHFSRYPRLTWVTSTGLGCAAAADILIAVAMCHYLAKRRTGYKRTNSIIMTLMIFSINTGLLTSIIATVCAITFAIMPTNFVWQSFFWVLGKCYVNSLLATLNSREYICEKARRQQNSFAELSNLEFQHDGRSVSLHSTALRDGDLIFSKWEPMPLSIAVETVITQITDEASHRHQRDGSRHTRHNYKSSFAYAGSSSPLPVSSAPPIPQNESISSQFESA</sequence>
<organism evidence="4 5">
    <name type="scientific">Neolentinus lepideus HHB14362 ss-1</name>
    <dbReference type="NCBI Taxonomy" id="1314782"/>
    <lineage>
        <taxon>Eukaryota</taxon>
        <taxon>Fungi</taxon>
        <taxon>Dikarya</taxon>
        <taxon>Basidiomycota</taxon>
        <taxon>Agaricomycotina</taxon>
        <taxon>Agaricomycetes</taxon>
        <taxon>Gloeophyllales</taxon>
        <taxon>Gloeophyllaceae</taxon>
        <taxon>Neolentinus</taxon>
    </lineage>
</organism>
<reference evidence="4 5" key="1">
    <citation type="journal article" date="2016" name="Mol. Biol. Evol.">
        <title>Comparative Genomics of Early-Diverging Mushroom-Forming Fungi Provides Insights into the Origins of Lignocellulose Decay Capabilities.</title>
        <authorList>
            <person name="Nagy L.G."/>
            <person name="Riley R."/>
            <person name="Tritt A."/>
            <person name="Adam C."/>
            <person name="Daum C."/>
            <person name="Floudas D."/>
            <person name="Sun H."/>
            <person name="Yadav J.S."/>
            <person name="Pangilinan J."/>
            <person name="Larsson K.H."/>
            <person name="Matsuura K."/>
            <person name="Barry K."/>
            <person name="Labutti K."/>
            <person name="Kuo R."/>
            <person name="Ohm R.A."/>
            <person name="Bhattacharya S.S."/>
            <person name="Shirouzu T."/>
            <person name="Yoshinaga Y."/>
            <person name="Martin F.M."/>
            <person name="Grigoriev I.V."/>
            <person name="Hibbett D.S."/>
        </authorList>
    </citation>
    <scope>NUCLEOTIDE SEQUENCE [LARGE SCALE GENOMIC DNA]</scope>
    <source>
        <strain evidence="4 5">HHB14362 ss-1</strain>
    </source>
</reference>
<keyword evidence="2" id="KW-0812">Transmembrane</keyword>
<feature type="transmembrane region" description="Helical" evidence="2">
    <location>
        <begin position="193"/>
        <end position="221"/>
    </location>
</feature>
<dbReference type="Proteomes" id="UP000076761">
    <property type="component" value="Unassembled WGS sequence"/>
</dbReference>
<evidence type="ECO:0000259" key="3">
    <source>
        <dbReference type="Pfam" id="PF20152"/>
    </source>
</evidence>
<dbReference type="Pfam" id="PF20152">
    <property type="entry name" value="DUF6534"/>
    <property type="match status" value="1"/>
</dbReference>
<dbReference type="STRING" id="1314782.A0A165TZC9"/>
<evidence type="ECO:0000256" key="1">
    <source>
        <dbReference type="SAM" id="MobiDB-lite"/>
    </source>
</evidence>
<feature type="transmembrane region" description="Helical" evidence="2">
    <location>
        <begin position="12"/>
        <end position="36"/>
    </location>
</feature>
<keyword evidence="2" id="KW-1133">Transmembrane helix</keyword>
<feature type="region of interest" description="Disordered" evidence="1">
    <location>
        <begin position="336"/>
        <end position="366"/>
    </location>
</feature>
<protein>
    <recommendedName>
        <fullName evidence="3">DUF6534 domain-containing protein</fullName>
    </recommendedName>
</protein>
<dbReference type="PANTHER" id="PTHR40465">
    <property type="entry name" value="CHROMOSOME 1, WHOLE GENOME SHOTGUN SEQUENCE"/>
    <property type="match status" value="1"/>
</dbReference>
<evidence type="ECO:0000313" key="4">
    <source>
        <dbReference type="EMBL" id="KZT27399.1"/>
    </source>
</evidence>
<name>A0A165TZC9_9AGAM</name>
<proteinExistence type="predicted"/>
<dbReference type="EMBL" id="KV425562">
    <property type="protein sequence ID" value="KZT27399.1"/>
    <property type="molecule type" value="Genomic_DNA"/>
</dbReference>
<evidence type="ECO:0000313" key="5">
    <source>
        <dbReference type="Proteomes" id="UP000076761"/>
    </source>
</evidence>
<feature type="domain" description="DUF6534" evidence="3">
    <location>
        <begin position="165"/>
        <end position="252"/>
    </location>
</feature>
<gene>
    <name evidence="4" type="ORF">NEOLEDRAFT_139203</name>
</gene>